<dbReference type="EMBL" id="CM035439">
    <property type="protein sequence ID" value="KAH7284120.1"/>
    <property type="molecule type" value="Genomic_DNA"/>
</dbReference>
<evidence type="ECO:0000313" key="2">
    <source>
        <dbReference type="Proteomes" id="UP000825935"/>
    </source>
</evidence>
<accession>A0A8T2QKM1</accession>
<reference evidence="1" key="1">
    <citation type="submission" date="2021-08" db="EMBL/GenBank/DDBJ databases">
        <title>WGS assembly of Ceratopteris richardii.</title>
        <authorList>
            <person name="Marchant D.B."/>
            <person name="Chen G."/>
            <person name="Jenkins J."/>
            <person name="Shu S."/>
            <person name="Leebens-Mack J."/>
            <person name="Grimwood J."/>
            <person name="Schmutz J."/>
            <person name="Soltis P."/>
            <person name="Soltis D."/>
            <person name="Chen Z.-H."/>
        </authorList>
    </citation>
    <scope>NUCLEOTIDE SEQUENCE</scope>
    <source>
        <strain evidence="1">Whitten #5841</strain>
        <tissue evidence="1">Leaf</tissue>
    </source>
</reference>
<evidence type="ECO:0000313" key="1">
    <source>
        <dbReference type="EMBL" id="KAH7284120.1"/>
    </source>
</evidence>
<dbReference type="AlphaFoldDB" id="A0A8T2QKM1"/>
<sequence length="118" mass="13327">MQPDPLKRTLESVVGDFGTESHMAEARSTEPLEANWPELMDLVEKLEQAEEISSVTRGRCLYSSAFAPTFQVLISTSQGDGYKLLARFENKIQEILVDTTLTRDKMKERIRVCTVSES</sequence>
<keyword evidence="2" id="KW-1185">Reference proteome</keyword>
<gene>
    <name evidence="1" type="ORF">KP509_34G040000</name>
</gene>
<proteinExistence type="predicted"/>
<dbReference type="PANTHER" id="PTHR47600:SF1">
    <property type="entry name" value="NUCLEIC ACID-BINDING, OB-FOLD-LIKE PROTEIN"/>
    <property type="match status" value="1"/>
</dbReference>
<comment type="caution">
    <text evidence="1">The sequence shown here is derived from an EMBL/GenBank/DDBJ whole genome shotgun (WGS) entry which is preliminary data.</text>
</comment>
<organism evidence="1 2">
    <name type="scientific">Ceratopteris richardii</name>
    <name type="common">Triangle waterfern</name>
    <dbReference type="NCBI Taxonomy" id="49495"/>
    <lineage>
        <taxon>Eukaryota</taxon>
        <taxon>Viridiplantae</taxon>
        <taxon>Streptophyta</taxon>
        <taxon>Embryophyta</taxon>
        <taxon>Tracheophyta</taxon>
        <taxon>Polypodiopsida</taxon>
        <taxon>Polypodiidae</taxon>
        <taxon>Polypodiales</taxon>
        <taxon>Pteridineae</taxon>
        <taxon>Pteridaceae</taxon>
        <taxon>Parkerioideae</taxon>
        <taxon>Ceratopteris</taxon>
    </lineage>
</organism>
<dbReference type="PANTHER" id="PTHR47600">
    <property type="entry name" value="NUCLEIC ACID-BINDING, OB-FOLD-LIKE PROTEIN"/>
    <property type="match status" value="1"/>
</dbReference>
<dbReference type="Proteomes" id="UP000825935">
    <property type="component" value="Chromosome 34"/>
</dbReference>
<protein>
    <submittedName>
        <fullName evidence="1">Uncharacterized protein</fullName>
    </submittedName>
</protein>
<dbReference type="OrthoDB" id="1899990at2759"/>
<name>A0A8T2QKM1_CERRI</name>